<proteinExistence type="predicted"/>
<evidence type="ECO:0000313" key="1">
    <source>
        <dbReference type="EMBL" id="KZN44609.1"/>
    </source>
</evidence>
<comment type="caution">
    <text evidence="1">The sequence shown here is derived from an EMBL/GenBank/DDBJ whole genome shotgun (WGS) entry which is preliminary data.</text>
</comment>
<protein>
    <submittedName>
        <fullName evidence="1">Uncharacterized protein</fullName>
    </submittedName>
</protein>
<dbReference type="Proteomes" id="UP000076503">
    <property type="component" value="Unassembled WGS sequence"/>
</dbReference>
<organism evidence="1 2">
    <name type="scientific">Pseudoalteromonas luteoviolacea H33</name>
    <dbReference type="NCBI Taxonomy" id="1365251"/>
    <lineage>
        <taxon>Bacteria</taxon>
        <taxon>Pseudomonadati</taxon>
        <taxon>Pseudomonadota</taxon>
        <taxon>Gammaproteobacteria</taxon>
        <taxon>Alteromonadales</taxon>
        <taxon>Pseudoalteromonadaceae</taxon>
        <taxon>Pseudoalteromonas</taxon>
    </lineage>
</organism>
<dbReference type="PATRIC" id="fig|1365251.3.peg.5390"/>
<evidence type="ECO:0000313" key="2">
    <source>
        <dbReference type="Proteomes" id="UP000076503"/>
    </source>
</evidence>
<dbReference type="AlphaFoldDB" id="A0A166ZS95"/>
<reference evidence="1 2" key="1">
    <citation type="submission" date="2013-07" db="EMBL/GenBank/DDBJ databases">
        <title>Comparative Genomic and Metabolomic Analysis of Twelve Strains of Pseudoalteromonas luteoviolacea.</title>
        <authorList>
            <person name="Vynne N.G."/>
            <person name="Mansson M."/>
            <person name="Gram L."/>
        </authorList>
    </citation>
    <scope>NUCLEOTIDE SEQUENCE [LARGE SCALE GENOMIC DNA]</scope>
    <source>
        <strain evidence="1 2">H33</strain>
    </source>
</reference>
<dbReference type="EMBL" id="AUXZ01000141">
    <property type="protein sequence ID" value="KZN44609.1"/>
    <property type="molecule type" value="Genomic_DNA"/>
</dbReference>
<accession>A0A166ZS95</accession>
<dbReference type="RefSeq" id="WP_063364435.1">
    <property type="nucleotide sequence ID" value="NZ_AUXZ01000141.1"/>
</dbReference>
<name>A0A166ZS95_9GAMM</name>
<sequence length="135" mass="15184">MNAIKAIALTAVAAVTLTLTAVFTLGHGNHTLKAMAFGDQVIEYNIYRSGSRDTNFEDTIDYIEMRLKDMQADEHYVQYKVDTATTKTPFIAEHQRIKITYHRNLTATLCGKFGGYVGIYAKDKDEPLEDKCITI</sequence>
<gene>
    <name evidence="1" type="ORF">N476_06310</name>
</gene>